<protein>
    <recommendedName>
        <fullName evidence="3">CopG family transcriptional regulator</fullName>
    </recommendedName>
</protein>
<reference evidence="1 2" key="1">
    <citation type="submission" date="2024-09" db="EMBL/GenBank/DDBJ databases">
        <title>Floridaenema gen nov. (Aerosakkonemataceae, Aerosakkonematales ord. nov., Cyanobacteria) from benthic tropical and subtropical fresh waters, with the description of four new species.</title>
        <authorList>
            <person name="Moretto J.A."/>
            <person name="Berthold D.E."/>
            <person name="Lefler F.W."/>
            <person name="Huang I.-S."/>
            <person name="Laughinghouse H. IV."/>
        </authorList>
    </citation>
    <scope>NUCLEOTIDE SEQUENCE [LARGE SCALE GENOMIC DNA]</scope>
    <source>
        <strain evidence="1 2">BLCC-F50</strain>
    </source>
</reference>
<keyword evidence="2" id="KW-1185">Reference proteome</keyword>
<organism evidence="1 2">
    <name type="scientific">Floridaenema flaviceps BLCC-F50</name>
    <dbReference type="NCBI Taxonomy" id="3153642"/>
    <lineage>
        <taxon>Bacteria</taxon>
        <taxon>Bacillati</taxon>
        <taxon>Cyanobacteriota</taxon>
        <taxon>Cyanophyceae</taxon>
        <taxon>Oscillatoriophycideae</taxon>
        <taxon>Aerosakkonematales</taxon>
        <taxon>Aerosakkonemataceae</taxon>
        <taxon>Floridanema</taxon>
        <taxon>Floridanema flaviceps</taxon>
    </lineage>
</organism>
<dbReference type="EMBL" id="JBHFNR010000004">
    <property type="protein sequence ID" value="MFB2891367.1"/>
    <property type="molecule type" value="Genomic_DNA"/>
</dbReference>
<proteinExistence type="predicted"/>
<comment type="caution">
    <text evidence="1">The sequence shown here is derived from an EMBL/GenBank/DDBJ whole genome shotgun (WGS) entry which is preliminary data.</text>
</comment>
<evidence type="ECO:0000313" key="1">
    <source>
        <dbReference type="EMBL" id="MFB2891367.1"/>
    </source>
</evidence>
<sequence length="105" mass="12364">MRQKKLATFRIDADEWEAFQEWAKRSGTNASALLVNYIEECLDRTPTRFSRQPIDRITNNIDKRLDRLDQRVTFLETSLEARIQKLVQQHIAAINDTLNQTEENT</sequence>
<dbReference type="RefSeq" id="WP_413261046.1">
    <property type="nucleotide sequence ID" value="NZ_JBHFNR010000004.1"/>
</dbReference>
<gene>
    <name evidence="1" type="ORF">ACE1CI_00320</name>
</gene>
<dbReference type="Proteomes" id="UP001576784">
    <property type="component" value="Unassembled WGS sequence"/>
</dbReference>
<evidence type="ECO:0008006" key="3">
    <source>
        <dbReference type="Google" id="ProtNLM"/>
    </source>
</evidence>
<name>A0ABV4XI34_9CYAN</name>
<evidence type="ECO:0000313" key="2">
    <source>
        <dbReference type="Proteomes" id="UP001576784"/>
    </source>
</evidence>
<accession>A0ABV4XI34</accession>